<comment type="caution">
    <text evidence="4">The sequence shown here is derived from an EMBL/GenBank/DDBJ whole genome shotgun (WGS) entry which is preliminary data.</text>
</comment>
<evidence type="ECO:0000259" key="3">
    <source>
        <dbReference type="Pfam" id="PF00857"/>
    </source>
</evidence>
<organism evidence="4 5">
    <name type="scientific">Shimia sagamensis</name>
    <dbReference type="NCBI Taxonomy" id="1566352"/>
    <lineage>
        <taxon>Bacteria</taxon>
        <taxon>Pseudomonadati</taxon>
        <taxon>Pseudomonadota</taxon>
        <taxon>Alphaproteobacteria</taxon>
        <taxon>Rhodobacterales</taxon>
        <taxon>Roseobacteraceae</taxon>
    </lineage>
</organism>
<evidence type="ECO:0000256" key="1">
    <source>
        <dbReference type="ARBA" id="ARBA00022801"/>
    </source>
</evidence>
<dbReference type="InterPro" id="IPR036380">
    <property type="entry name" value="Isochorismatase-like_sf"/>
</dbReference>
<feature type="transmembrane region" description="Helical" evidence="2">
    <location>
        <begin position="6"/>
        <end position="27"/>
    </location>
</feature>
<dbReference type="EMBL" id="FXTY01000004">
    <property type="protein sequence ID" value="SMP22685.1"/>
    <property type="molecule type" value="Genomic_DNA"/>
</dbReference>
<dbReference type="RefSeq" id="WP_283426196.1">
    <property type="nucleotide sequence ID" value="NZ_FXTY01000004.1"/>
</dbReference>
<name>A0ABY1NZF7_9RHOB</name>
<evidence type="ECO:0000256" key="2">
    <source>
        <dbReference type="SAM" id="Phobius"/>
    </source>
</evidence>
<proteinExistence type="predicted"/>
<dbReference type="Proteomes" id="UP001157961">
    <property type="component" value="Unassembled WGS sequence"/>
</dbReference>
<dbReference type="SUPFAM" id="SSF52499">
    <property type="entry name" value="Isochorismatase-like hydrolases"/>
    <property type="match status" value="1"/>
</dbReference>
<dbReference type="Pfam" id="PF00857">
    <property type="entry name" value="Isochorismatase"/>
    <property type="match status" value="1"/>
</dbReference>
<reference evidence="4 5" key="1">
    <citation type="submission" date="2017-05" db="EMBL/GenBank/DDBJ databases">
        <authorList>
            <person name="Varghese N."/>
            <person name="Submissions S."/>
        </authorList>
    </citation>
    <scope>NUCLEOTIDE SEQUENCE [LARGE SCALE GENOMIC DNA]</scope>
    <source>
        <strain evidence="4 5">DSM 29734</strain>
    </source>
</reference>
<keyword evidence="1" id="KW-0378">Hydrolase</keyword>
<dbReference type="InterPro" id="IPR000868">
    <property type="entry name" value="Isochorismatase-like_dom"/>
</dbReference>
<keyword evidence="2" id="KW-1133">Transmembrane helix</keyword>
<accession>A0ABY1NZF7</accession>
<dbReference type="CDD" id="cd00431">
    <property type="entry name" value="cysteine_hydrolases"/>
    <property type="match status" value="1"/>
</dbReference>
<dbReference type="PANTHER" id="PTHR43540">
    <property type="entry name" value="PEROXYUREIDOACRYLATE/UREIDOACRYLATE AMIDOHYDROLASE-RELATED"/>
    <property type="match status" value="1"/>
</dbReference>
<sequence length="206" mass="21936">MSVVYVVGGVIVAGLLWLVTGVVRIGAVSRGKAIETRSGEALLLIDLQSVFWDEGPYAEPDKQKAAEVILDEVQQAKAKGHPVVALRQEWSLPVTKVISWLTMKGQGIAGTPGTEIAAPFLGLADREVVKRVQDGFETGALDALLAEQNVGALRIVGLDHNFCVFKTALAAAQRGYGVTVVKNGTLAAHSIDKAQMQMKEHGITQP</sequence>
<evidence type="ECO:0000313" key="4">
    <source>
        <dbReference type="EMBL" id="SMP22685.1"/>
    </source>
</evidence>
<keyword evidence="5" id="KW-1185">Reference proteome</keyword>
<gene>
    <name evidence="4" type="ORF">SAMN06265373_104242</name>
</gene>
<keyword evidence="2" id="KW-0812">Transmembrane</keyword>
<keyword evidence="2" id="KW-0472">Membrane</keyword>
<dbReference type="Gene3D" id="3.40.50.850">
    <property type="entry name" value="Isochorismatase-like"/>
    <property type="match status" value="1"/>
</dbReference>
<dbReference type="InterPro" id="IPR050272">
    <property type="entry name" value="Isochorismatase-like_hydrls"/>
</dbReference>
<protein>
    <submittedName>
        <fullName evidence="4">Nicotinamidase-related amidase</fullName>
    </submittedName>
</protein>
<evidence type="ECO:0000313" key="5">
    <source>
        <dbReference type="Proteomes" id="UP001157961"/>
    </source>
</evidence>
<feature type="domain" description="Isochorismatase-like" evidence="3">
    <location>
        <begin position="41"/>
        <end position="190"/>
    </location>
</feature>